<feature type="transmembrane region" description="Helical" evidence="1">
    <location>
        <begin position="36"/>
        <end position="55"/>
    </location>
</feature>
<sequence length="64" mass="6966">MNYKIKAAILIGSQVASVVGLQKKIKQAREDNDRLALADSIISGLGVITGLALAFRTLRRKEEL</sequence>
<proteinExistence type="predicted"/>
<protein>
    <submittedName>
        <fullName evidence="2">Uncharacterized protein</fullName>
    </submittedName>
</protein>
<gene>
    <name evidence="2" type="ORF">GIY23_17715</name>
</gene>
<evidence type="ECO:0000313" key="2">
    <source>
        <dbReference type="EMBL" id="QGK71110.1"/>
    </source>
</evidence>
<dbReference type="RefSeq" id="WP_154077686.1">
    <property type="nucleotide sequence ID" value="NZ_CP045929.1"/>
</dbReference>
<dbReference type="Proteomes" id="UP000371041">
    <property type="component" value="Chromosome"/>
</dbReference>
<evidence type="ECO:0000256" key="1">
    <source>
        <dbReference type="SAM" id="Phobius"/>
    </source>
</evidence>
<dbReference type="EMBL" id="CP045929">
    <property type="protein sequence ID" value="QGK71110.1"/>
    <property type="molecule type" value="Genomic_DNA"/>
</dbReference>
<keyword evidence="1" id="KW-1133">Transmembrane helix</keyword>
<keyword evidence="3" id="KW-1185">Reference proteome</keyword>
<keyword evidence="1" id="KW-0812">Transmembrane</keyword>
<reference evidence="3" key="1">
    <citation type="submission" date="2019-11" db="EMBL/GenBank/DDBJ databases">
        <title>The complete genome sequence of Saccharopolyspora sp. E2A.</title>
        <authorList>
            <person name="Zhang G."/>
        </authorList>
    </citation>
    <scope>NUCLEOTIDE SEQUENCE [LARGE SCALE GENOMIC DNA]</scope>
    <source>
        <strain evidence="3">E2A</strain>
    </source>
</reference>
<organism evidence="2 3">
    <name type="scientific">Allosaccharopolyspora coralli</name>
    <dbReference type="NCBI Taxonomy" id="2665642"/>
    <lineage>
        <taxon>Bacteria</taxon>
        <taxon>Bacillati</taxon>
        <taxon>Actinomycetota</taxon>
        <taxon>Actinomycetes</taxon>
        <taxon>Pseudonocardiales</taxon>
        <taxon>Pseudonocardiaceae</taxon>
        <taxon>Allosaccharopolyspora</taxon>
    </lineage>
</organism>
<name>A0A5Q3QB80_9PSEU</name>
<accession>A0A5Q3QB80</accession>
<keyword evidence="1" id="KW-0472">Membrane</keyword>
<evidence type="ECO:0000313" key="3">
    <source>
        <dbReference type="Proteomes" id="UP000371041"/>
    </source>
</evidence>
<dbReference type="KEGG" id="sace:GIY23_17715"/>
<dbReference type="AlphaFoldDB" id="A0A5Q3QB80"/>